<dbReference type="InterPro" id="IPR050271">
    <property type="entry name" value="UDP-glycosyltransferase"/>
</dbReference>
<dbReference type="GO" id="GO:0015020">
    <property type="term" value="F:glucuronosyltransferase activity"/>
    <property type="evidence" value="ECO:0007669"/>
    <property type="project" value="UniProtKB-EC"/>
</dbReference>
<keyword evidence="5 11" id="KW-0812">Transmembrane</keyword>
<evidence type="ECO:0000256" key="5">
    <source>
        <dbReference type="ARBA" id="ARBA00022692"/>
    </source>
</evidence>
<evidence type="ECO:0000256" key="9">
    <source>
        <dbReference type="ARBA" id="ARBA00023180"/>
    </source>
</evidence>
<dbReference type="EC" id="2.4.1.17" evidence="11"/>
<evidence type="ECO:0000256" key="6">
    <source>
        <dbReference type="ARBA" id="ARBA00022824"/>
    </source>
</evidence>
<dbReference type="GeneID" id="111171956"/>
<evidence type="ECO:0000256" key="1">
    <source>
        <dbReference type="ARBA" id="ARBA00004389"/>
    </source>
</evidence>
<evidence type="ECO:0000256" key="7">
    <source>
        <dbReference type="ARBA" id="ARBA00022989"/>
    </source>
</evidence>
<keyword evidence="4 10" id="KW-0808">Transferase</keyword>
<dbReference type="Gene3D" id="3.40.50.2000">
    <property type="entry name" value="Glycogen Phosphorylase B"/>
    <property type="match status" value="1"/>
</dbReference>
<evidence type="ECO:0000256" key="2">
    <source>
        <dbReference type="ARBA" id="ARBA00009995"/>
    </source>
</evidence>
<evidence type="ECO:0000313" key="13">
    <source>
        <dbReference type="RefSeq" id="XP_022423725.1"/>
    </source>
</evidence>
<keyword evidence="8 11" id="KW-0472">Membrane</keyword>
<proteinExistence type="inferred from homology"/>
<feature type="transmembrane region" description="Helical" evidence="11">
    <location>
        <begin position="288"/>
        <end position="311"/>
    </location>
</feature>
<dbReference type="CDD" id="cd03784">
    <property type="entry name" value="GT1_Gtf-like"/>
    <property type="match status" value="1"/>
</dbReference>
<sequence length="330" mass="37444">MTFGQRLWNHIRHLEERLFCHYFFKNVLEIASEILQTTVTASDLFSQISIWLLRRDFVLNYPKPVMPNMVFIGGINCAEGKPLSKEFEAYVNASGEHGIVVFSLGSMVSEIPEQKATEIADALGKIPQTVLWRYTGTPPPNLAKNTKLVKWLPQNDLLGHPKTRAFITHSGSHGVYEGICNGVPMVMMPLFGDQMDNAKRMETRGAGVTLDILEMSSEDLENALKTVISDKSYKENIMRLSSLHKDRPVEPLDLAVFWVEFVMRHKGAPHLRPAAHDLTWYQYYSLDVIGFLLAVVLTVIFITFKGCAFAFRKCFGKKERVKKSHKSKAH</sequence>
<evidence type="ECO:0000256" key="11">
    <source>
        <dbReference type="RuleBase" id="RU362059"/>
    </source>
</evidence>
<comment type="similarity">
    <text evidence="2 10">Belongs to the UDP-glycosyltransferase family.</text>
</comment>
<dbReference type="Proteomes" id="UP000248483">
    <property type="component" value="Unplaced"/>
</dbReference>
<dbReference type="PANTHER" id="PTHR48043:SF161">
    <property type="entry name" value="UDP GLUCURONOSYLTRANSFERASE FAMILY 1 MEMBER A1"/>
    <property type="match status" value="1"/>
</dbReference>
<gene>
    <name evidence="13" type="primary">LOC111171956</name>
</gene>
<dbReference type="FunFam" id="3.40.50.2000:FF:000001">
    <property type="entry name" value="UDP-glucuronosyltransferase"/>
    <property type="match status" value="1"/>
</dbReference>
<dbReference type="PANTHER" id="PTHR48043">
    <property type="entry name" value="EG:EG0003.4 PROTEIN-RELATED"/>
    <property type="match status" value="1"/>
</dbReference>
<comment type="catalytic activity">
    <reaction evidence="11">
        <text>glucuronate acceptor + UDP-alpha-D-glucuronate = acceptor beta-D-glucuronoside + UDP + H(+)</text>
        <dbReference type="Rhea" id="RHEA:21032"/>
        <dbReference type="ChEBI" id="CHEBI:15378"/>
        <dbReference type="ChEBI" id="CHEBI:58052"/>
        <dbReference type="ChEBI" id="CHEBI:58223"/>
        <dbReference type="ChEBI" id="CHEBI:132367"/>
        <dbReference type="ChEBI" id="CHEBI:132368"/>
        <dbReference type="EC" id="2.4.1.17"/>
    </reaction>
</comment>
<dbReference type="AlphaFoldDB" id="A0A2Y9MP37"/>
<dbReference type="RefSeq" id="XP_022423725.1">
    <property type="nucleotide sequence ID" value="XM_022568017.1"/>
</dbReference>
<dbReference type="SUPFAM" id="SSF53756">
    <property type="entry name" value="UDP-Glycosyltransferase/glycogen phosphorylase"/>
    <property type="match status" value="1"/>
</dbReference>
<comment type="subcellular location">
    <subcellularLocation>
        <location evidence="1">Endoplasmic reticulum membrane</location>
        <topology evidence="1">Single-pass membrane protein</topology>
    </subcellularLocation>
    <subcellularLocation>
        <location evidence="11">Membrane</location>
        <topology evidence="11">Single-pass membrane protein</topology>
    </subcellularLocation>
</comment>
<evidence type="ECO:0000256" key="3">
    <source>
        <dbReference type="ARBA" id="ARBA00022676"/>
    </source>
</evidence>
<dbReference type="PROSITE" id="PS00375">
    <property type="entry name" value="UDPGT"/>
    <property type="match status" value="1"/>
</dbReference>
<keyword evidence="12" id="KW-1185">Reference proteome</keyword>
<keyword evidence="6" id="KW-0256">Endoplasmic reticulum</keyword>
<keyword evidence="7 11" id="KW-1133">Transmembrane helix</keyword>
<keyword evidence="9" id="KW-0325">Glycoprotein</keyword>
<keyword evidence="3 10" id="KW-0328">Glycosyltransferase</keyword>
<evidence type="ECO:0000256" key="10">
    <source>
        <dbReference type="RuleBase" id="RU003718"/>
    </source>
</evidence>
<evidence type="ECO:0000313" key="12">
    <source>
        <dbReference type="Proteomes" id="UP000248483"/>
    </source>
</evidence>
<dbReference type="InterPro" id="IPR035595">
    <property type="entry name" value="UDP_glycos_trans_CS"/>
</dbReference>
<organism evidence="12 13">
    <name type="scientific">Delphinapterus leucas</name>
    <name type="common">Beluga whale</name>
    <dbReference type="NCBI Taxonomy" id="9749"/>
    <lineage>
        <taxon>Eukaryota</taxon>
        <taxon>Metazoa</taxon>
        <taxon>Chordata</taxon>
        <taxon>Craniata</taxon>
        <taxon>Vertebrata</taxon>
        <taxon>Euteleostomi</taxon>
        <taxon>Mammalia</taxon>
        <taxon>Eutheria</taxon>
        <taxon>Laurasiatheria</taxon>
        <taxon>Artiodactyla</taxon>
        <taxon>Whippomorpha</taxon>
        <taxon>Cetacea</taxon>
        <taxon>Odontoceti</taxon>
        <taxon>Monodontidae</taxon>
        <taxon>Delphinapterus</taxon>
    </lineage>
</organism>
<reference evidence="13" key="1">
    <citation type="submission" date="2025-08" db="UniProtKB">
        <authorList>
            <consortium name="RefSeq"/>
        </authorList>
    </citation>
    <scope>IDENTIFICATION</scope>
    <source>
        <tissue evidence="13">Blood</tissue>
    </source>
</reference>
<dbReference type="Pfam" id="PF00201">
    <property type="entry name" value="UDPGT"/>
    <property type="match status" value="1"/>
</dbReference>
<protein>
    <recommendedName>
        <fullName evidence="11">UDP-glucuronosyltransferase</fullName>
        <ecNumber evidence="11">2.4.1.17</ecNumber>
    </recommendedName>
</protein>
<dbReference type="InterPro" id="IPR002213">
    <property type="entry name" value="UDP_glucos_trans"/>
</dbReference>
<dbReference type="GO" id="GO:0005789">
    <property type="term" value="C:endoplasmic reticulum membrane"/>
    <property type="evidence" value="ECO:0007669"/>
    <property type="project" value="UniProtKB-SubCell"/>
</dbReference>
<evidence type="ECO:0000256" key="4">
    <source>
        <dbReference type="ARBA" id="ARBA00022679"/>
    </source>
</evidence>
<accession>A0A2Y9MP37</accession>
<evidence type="ECO:0000256" key="8">
    <source>
        <dbReference type="ARBA" id="ARBA00023136"/>
    </source>
</evidence>
<name>A0A2Y9MP37_DELLE</name>